<protein>
    <submittedName>
        <fullName evidence="1">Uncharacterized protein</fullName>
    </submittedName>
</protein>
<proteinExistence type="predicted"/>
<keyword evidence="2" id="KW-1185">Reference proteome</keyword>
<evidence type="ECO:0000313" key="2">
    <source>
        <dbReference type="Proteomes" id="UP000053257"/>
    </source>
</evidence>
<gene>
    <name evidence="1" type="ORF">PHLGIDRAFT_126563</name>
</gene>
<sequence>MDNIDHPHLIHQLVIIAGHPLETPDLRETVPLVDLLAEHLARELIDSPKPQSGANSKHKRTLYIGPDELNPTAIEIAASSKLLNRTGNFPFRSQGAFRDIACDGQYPDLDLCLVLPQKILRAQFEVLFEGIALRKVERLEVFGNPTMDPVDSQLIYEDYEPTKLHPEWSSKVFSLLENVHTLRIHSYIDPELLASYLFPSMQDPGHVRHNFPRLRLVRLNQVGVEVNEKETNRGSIYVYTFSGTFEDVLDIFERQADAGLSVGTVAISGPAWAIPFTRVQMVALRQYISMLLVKCIERTEGDIPRPTYDFSDKLYLVPEGLEDSWNVVLDPNAEIQ</sequence>
<dbReference type="EMBL" id="KN840470">
    <property type="protein sequence ID" value="KIP09111.1"/>
    <property type="molecule type" value="Genomic_DNA"/>
</dbReference>
<evidence type="ECO:0000313" key="1">
    <source>
        <dbReference type="EMBL" id="KIP09111.1"/>
    </source>
</evidence>
<organism evidence="1 2">
    <name type="scientific">Phlebiopsis gigantea (strain 11061_1 CR5-6)</name>
    <name type="common">White-rot fungus</name>
    <name type="synonym">Peniophora gigantea</name>
    <dbReference type="NCBI Taxonomy" id="745531"/>
    <lineage>
        <taxon>Eukaryota</taxon>
        <taxon>Fungi</taxon>
        <taxon>Dikarya</taxon>
        <taxon>Basidiomycota</taxon>
        <taxon>Agaricomycotina</taxon>
        <taxon>Agaricomycetes</taxon>
        <taxon>Polyporales</taxon>
        <taxon>Phanerochaetaceae</taxon>
        <taxon>Phlebiopsis</taxon>
    </lineage>
</organism>
<name>A0A0C3S1R0_PHLG1</name>
<dbReference type="AlphaFoldDB" id="A0A0C3S1R0"/>
<dbReference type="HOGENOM" id="CLU_826690_0_0_1"/>
<dbReference type="Proteomes" id="UP000053257">
    <property type="component" value="Unassembled WGS sequence"/>
</dbReference>
<accession>A0A0C3S1R0</accession>
<reference evidence="1 2" key="1">
    <citation type="journal article" date="2014" name="PLoS Genet.">
        <title>Analysis of the Phlebiopsis gigantea genome, transcriptome and secretome provides insight into its pioneer colonization strategies of wood.</title>
        <authorList>
            <person name="Hori C."/>
            <person name="Ishida T."/>
            <person name="Igarashi K."/>
            <person name="Samejima M."/>
            <person name="Suzuki H."/>
            <person name="Master E."/>
            <person name="Ferreira P."/>
            <person name="Ruiz-Duenas F.J."/>
            <person name="Held B."/>
            <person name="Canessa P."/>
            <person name="Larrondo L.F."/>
            <person name="Schmoll M."/>
            <person name="Druzhinina I.S."/>
            <person name="Kubicek C.P."/>
            <person name="Gaskell J.A."/>
            <person name="Kersten P."/>
            <person name="St John F."/>
            <person name="Glasner J."/>
            <person name="Sabat G."/>
            <person name="Splinter BonDurant S."/>
            <person name="Syed K."/>
            <person name="Yadav J."/>
            <person name="Mgbeahuruike A.C."/>
            <person name="Kovalchuk A."/>
            <person name="Asiegbu F.O."/>
            <person name="Lackner G."/>
            <person name="Hoffmeister D."/>
            <person name="Rencoret J."/>
            <person name="Gutierrez A."/>
            <person name="Sun H."/>
            <person name="Lindquist E."/>
            <person name="Barry K."/>
            <person name="Riley R."/>
            <person name="Grigoriev I.V."/>
            <person name="Henrissat B."/>
            <person name="Kues U."/>
            <person name="Berka R.M."/>
            <person name="Martinez A.T."/>
            <person name="Covert S.F."/>
            <person name="Blanchette R.A."/>
            <person name="Cullen D."/>
        </authorList>
    </citation>
    <scope>NUCLEOTIDE SEQUENCE [LARGE SCALE GENOMIC DNA]</scope>
    <source>
        <strain evidence="1 2">11061_1 CR5-6</strain>
    </source>
</reference>